<evidence type="ECO:0000259" key="7">
    <source>
        <dbReference type="Pfam" id="PF00248"/>
    </source>
</evidence>
<dbReference type="PROSITE" id="PS00063">
    <property type="entry name" value="ALDOKETO_REDUCTASE_3"/>
    <property type="match status" value="1"/>
</dbReference>
<evidence type="ECO:0000256" key="5">
    <source>
        <dbReference type="PIRSR" id="PIRSR000097-2"/>
    </source>
</evidence>
<dbReference type="SUPFAM" id="SSF51430">
    <property type="entry name" value="NAD(P)-linked oxidoreductase"/>
    <property type="match status" value="1"/>
</dbReference>
<evidence type="ECO:0000256" key="3">
    <source>
        <dbReference type="ARBA" id="ARBA00023002"/>
    </source>
</evidence>
<dbReference type="FunFam" id="3.20.20.100:FF:000015">
    <property type="entry name" value="Oxidoreductase, aldo/keto reductase family"/>
    <property type="match status" value="1"/>
</dbReference>
<dbReference type="OrthoDB" id="9804790at2"/>
<dbReference type="PANTHER" id="PTHR43827:SF3">
    <property type="entry name" value="NADP-DEPENDENT OXIDOREDUCTASE DOMAIN-CONTAINING PROTEIN"/>
    <property type="match status" value="1"/>
</dbReference>
<feature type="domain" description="NADP-dependent oxidoreductase" evidence="7">
    <location>
        <begin position="18"/>
        <end position="262"/>
    </location>
</feature>
<reference evidence="8 9" key="1">
    <citation type="submission" date="2018-12" db="EMBL/GenBank/DDBJ databases">
        <title>Complete genome sequence of Streptomyces ficellus NRRL8067, the producer of ficellomycin, feldamycin and nojirimycin.</title>
        <authorList>
            <person name="Zhang H."/>
            <person name="Yue R."/>
            <person name="Liu Y."/>
            <person name="Li M."/>
            <person name="Mu H."/>
            <person name="Zhang J."/>
        </authorList>
    </citation>
    <scope>NUCLEOTIDE SEQUENCE [LARGE SCALE GENOMIC DNA]</scope>
    <source>
        <strain evidence="8 9">NRRL 8067</strain>
    </source>
</reference>
<sequence length="277" mass="30434">MSKVPSITLNNGVTMPQLGFGVWQVPDVEAAKAVGTALEAGYRSIDTAAIYENEKGTGEAVAASGIARDELFVTTKLWNGEQGYDATLRAFDASLDRLGLDHVDLYLIHWPVPSADLYVDTYKAFEKIHADGRARAIGVSNFLPEHLERLLGETSVVPVLNQIELHPQLQQTQARDFHARHGIRTEAWSPLGQGRGLLEAPTVVAVARKHERTPAQVVLRWHLQLGTIVIPKSVTPSRIRENIDVFDFELDADDLAAFAALDEGRRLGPDPATFDEV</sequence>
<dbReference type="Gene3D" id="3.20.20.100">
    <property type="entry name" value="NADP-dependent oxidoreductase domain"/>
    <property type="match status" value="1"/>
</dbReference>
<dbReference type="PROSITE" id="PS00062">
    <property type="entry name" value="ALDOKETO_REDUCTASE_2"/>
    <property type="match status" value="1"/>
</dbReference>
<feature type="binding site" evidence="5">
    <location>
        <position position="109"/>
    </location>
    <ligand>
        <name>substrate</name>
    </ligand>
</feature>
<protein>
    <submittedName>
        <fullName evidence="8">Aldo/keto reductase</fullName>
    </submittedName>
</protein>
<dbReference type="GO" id="GO:0016616">
    <property type="term" value="F:oxidoreductase activity, acting on the CH-OH group of donors, NAD or NADP as acceptor"/>
    <property type="evidence" value="ECO:0007669"/>
    <property type="project" value="UniProtKB-ARBA"/>
</dbReference>
<dbReference type="Proteomes" id="UP000422572">
    <property type="component" value="Chromosome"/>
</dbReference>
<evidence type="ECO:0000313" key="9">
    <source>
        <dbReference type="Proteomes" id="UP000422572"/>
    </source>
</evidence>
<keyword evidence="9" id="KW-1185">Reference proteome</keyword>
<dbReference type="InterPro" id="IPR020471">
    <property type="entry name" value="AKR"/>
</dbReference>
<name>A0A6I6FJK5_9ACTN</name>
<comment type="similarity">
    <text evidence="1">Belongs to the aldo/keto reductase family.</text>
</comment>
<dbReference type="PIRSF" id="PIRSF000097">
    <property type="entry name" value="AKR"/>
    <property type="match status" value="1"/>
</dbReference>
<dbReference type="PRINTS" id="PR00069">
    <property type="entry name" value="ALDKETRDTASE"/>
</dbReference>
<dbReference type="RefSeq" id="WP_156691505.1">
    <property type="nucleotide sequence ID" value="NZ_CP034279.1"/>
</dbReference>
<keyword evidence="2" id="KW-0521">NADP</keyword>
<accession>A0A6I6FJK5</accession>
<evidence type="ECO:0000256" key="2">
    <source>
        <dbReference type="ARBA" id="ARBA00022857"/>
    </source>
</evidence>
<dbReference type="PANTHER" id="PTHR43827">
    <property type="entry name" value="2,5-DIKETO-D-GLUCONIC ACID REDUCTASE"/>
    <property type="match status" value="1"/>
</dbReference>
<evidence type="ECO:0000256" key="1">
    <source>
        <dbReference type="ARBA" id="ARBA00007905"/>
    </source>
</evidence>
<dbReference type="InterPro" id="IPR023210">
    <property type="entry name" value="NADP_OxRdtase_dom"/>
</dbReference>
<dbReference type="KEGG" id="sfic:EIZ62_05090"/>
<proteinExistence type="inferred from homology"/>
<organism evidence="8 9">
    <name type="scientific">Streptomyces ficellus</name>
    <dbReference type="NCBI Taxonomy" id="1977088"/>
    <lineage>
        <taxon>Bacteria</taxon>
        <taxon>Bacillati</taxon>
        <taxon>Actinomycetota</taxon>
        <taxon>Actinomycetes</taxon>
        <taxon>Kitasatosporales</taxon>
        <taxon>Streptomycetaceae</taxon>
        <taxon>Streptomyces</taxon>
    </lineage>
</organism>
<dbReference type="AlphaFoldDB" id="A0A6I6FJK5"/>
<dbReference type="InterPro" id="IPR036812">
    <property type="entry name" value="NAD(P)_OxRdtase_dom_sf"/>
</dbReference>
<evidence type="ECO:0000256" key="6">
    <source>
        <dbReference type="PIRSR" id="PIRSR000097-3"/>
    </source>
</evidence>
<gene>
    <name evidence="8" type="ORF">EIZ62_05090</name>
</gene>
<feature type="active site" description="Proton donor" evidence="4">
    <location>
        <position position="51"/>
    </location>
</feature>
<dbReference type="Pfam" id="PF00248">
    <property type="entry name" value="Aldo_ket_red"/>
    <property type="match status" value="1"/>
</dbReference>
<dbReference type="EMBL" id="CP034279">
    <property type="protein sequence ID" value="QGV77688.1"/>
    <property type="molecule type" value="Genomic_DNA"/>
</dbReference>
<keyword evidence="3" id="KW-0560">Oxidoreductase</keyword>
<evidence type="ECO:0000256" key="4">
    <source>
        <dbReference type="PIRSR" id="PIRSR000097-1"/>
    </source>
</evidence>
<evidence type="ECO:0000313" key="8">
    <source>
        <dbReference type="EMBL" id="QGV77688.1"/>
    </source>
</evidence>
<dbReference type="InterPro" id="IPR018170">
    <property type="entry name" value="Aldo/ket_reductase_CS"/>
</dbReference>
<feature type="site" description="Lowers pKa of active site Tyr" evidence="6">
    <location>
        <position position="76"/>
    </location>
</feature>